<dbReference type="Proteomes" id="UP000521943">
    <property type="component" value="Unassembled WGS sequence"/>
</dbReference>
<dbReference type="OrthoDB" id="2120038at2759"/>
<keyword evidence="2" id="KW-1185">Reference proteome</keyword>
<dbReference type="InterPro" id="IPR034444">
    <property type="entry name" value="Nuo17.8"/>
</dbReference>
<comment type="caution">
    <text evidence="1">The sequence shown here is derived from an EMBL/GenBank/DDBJ whole genome shotgun (WGS) entry which is preliminary data.</text>
</comment>
<evidence type="ECO:0000313" key="1">
    <source>
        <dbReference type="EMBL" id="KAF6760016.1"/>
    </source>
</evidence>
<gene>
    <name evidence="1" type="ORF">DFP72DRAFT_882967</name>
</gene>
<evidence type="ECO:0000313" key="2">
    <source>
        <dbReference type="Proteomes" id="UP000521943"/>
    </source>
</evidence>
<reference evidence="1 2" key="1">
    <citation type="submission" date="2020-07" db="EMBL/GenBank/DDBJ databases">
        <title>Comparative genomics of pyrophilous fungi reveals a link between fire events and developmental genes.</title>
        <authorList>
            <consortium name="DOE Joint Genome Institute"/>
            <person name="Steindorff A.S."/>
            <person name="Carver A."/>
            <person name="Calhoun S."/>
            <person name="Stillman K."/>
            <person name="Liu H."/>
            <person name="Lipzen A."/>
            <person name="Pangilinan J."/>
            <person name="Labutti K."/>
            <person name="Bruns T.D."/>
            <person name="Grigoriev I.V."/>
        </authorList>
    </citation>
    <scope>NUCLEOTIDE SEQUENCE [LARGE SCALE GENOMIC DNA]</scope>
    <source>
        <strain evidence="1 2">CBS 144469</strain>
    </source>
</reference>
<proteinExistence type="predicted"/>
<dbReference type="GO" id="GO:0005739">
    <property type="term" value="C:mitochondrion"/>
    <property type="evidence" value="ECO:0007669"/>
    <property type="project" value="InterPro"/>
</dbReference>
<dbReference type="PANTHER" id="PTHR42100:SF1">
    <property type="entry name" value="OXIDOREDUCTASE 178 KDA SUBUNIT, PUTATIVE (AFU_ORTHOLOGUE AFUA_8G04320)-RELATED"/>
    <property type="match status" value="1"/>
</dbReference>
<dbReference type="EMBL" id="JACGCI010000013">
    <property type="protein sequence ID" value="KAF6760016.1"/>
    <property type="molecule type" value="Genomic_DNA"/>
</dbReference>
<dbReference type="AlphaFoldDB" id="A0A8H6I721"/>
<dbReference type="PANTHER" id="PTHR42100">
    <property type="entry name" value="OXIDOREDUCTASE 178 KDA SUBUNIT, PUTATIVE (AFU_ORTHOLOGUE AFUA_8G04320)-RELATED"/>
    <property type="match status" value="1"/>
</dbReference>
<name>A0A8H6I721_9AGAR</name>
<organism evidence="1 2">
    <name type="scientific">Ephemerocybe angulata</name>
    <dbReference type="NCBI Taxonomy" id="980116"/>
    <lineage>
        <taxon>Eukaryota</taxon>
        <taxon>Fungi</taxon>
        <taxon>Dikarya</taxon>
        <taxon>Basidiomycota</taxon>
        <taxon>Agaricomycotina</taxon>
        <taxon>Agaricomycetes</taxon>
        <taxon>Agaricomycetidae</taxon>
        <taxon>Agaricales</taxon>
        <taxon>Agaricineae</taxon>
        <taxon>Psathyrellaceae</taxon>
        <taxon>Ephemerocybe</taxon>
    </lineage>
</organism>
<protein>
    <submittedName>
        <fullName evidence="1">Uncharacterized protein</fullName>
    </submittedName>
</protein>
<accession>A0A8H6I721</accession>
<sequence length="144" mass="15985">MLAARNAVACCSRAARRSASTSSHHAEPHAYEGFATPFWRNVVLAGLAGAAFYKFAPEASDNVYLTRWIAMYTESSNYWLDRNAEHTAGSQTASEDTLLFKEAKPALQRRLRYPMVFEQRSPFLHGVGATVDIRDVVVKSDGDL</sequence>